<dbReference type="Gene3D" id="2.160.20.160">
    <property type="match status" value="3"/>
</dbReference>
<evidence type="ECO:0000313" key="2">
    <source>
        <dbReference type="Proteomes" id="UP000029868"/>
    </source>
</evidence>
<dbReference type="RefSeq" id="WP_033082640.1">
    <property type="nucleotide sequence ID" value="NZ_JQEC01000038.1"/>
</dbReference>
<dbReference type="PATRIC" id="fig|28229.3.peg.2605"/>
<dbReference type="Proteomes" id="UP000029868">
    <property type="component" value="Unassembled WGS sequence"/>
</dbReference>
<reference evidence="1 2" key="1">
    <citation type="submission" date="2014-08" db="EMBL/GenBank/DDBJ databases">
        <title>Genomic and Phenotypic Diversity of Colwellia psychrerythraea strains from Disparate Marine Basins.</title>
        <authorList>
            <person name="Techtmann S.M."/>
            <person name="Stelling S.C."/>
            <person name="Utturkar S.M."/>
            <person name="Alshibli N."/>
            <person name="Harris A."/>
            <person name="Brown S.D."/>
            <person name="Hazen T.C."/>
        </authorList>
    </citation>
    <scope>NUCLEOTIDE SEQUENCE [LARGE SCALE GENOMIC DNA]</scope>
    <source>
        <strain evidence="1 2">GAB14E</strain>
    </source>
</reference>
<gene>
    <name evidence="1" type="ORF">GAB14E_2886</name>
</gene>
<dbReference type="EMBL" id="JQEC01000038">
    <property type="protein sequence ID" value="KGJ92041.1"/>
    <property type="molecule type" value="Genomic_DNA"/>
</dbReference>
<name>A0A099KNK0_COLPS</name>
<evidence type="ECO:0000313" key="1">
    <source>
        <dbReference type="EMBL" id="KGJ92041.1"/>
    </source>
</evidence>
<proteinExistence type="predicted"/>
<sequence>AGTGEDVISVDNITQVATTIDGGANDDILNLNTDNQIITLASVTSIETINATAGTNTLQGGNATNTWTINSENAGTLNTTNFTNFNNLTGGTGIDNFTLSDIDHVTGLIDGGVGTDSVVINASNQDVYLGTDITNIETLSAQAGTNTLYATDVDNTWAINTADTGTLAFGADILAFTNFSDLIGGSADDSFSLATMNLMSGLMDGAGGINDSVTLTTASQTVVVGSGISGIETFNAAVGSNTLQANDIDNTWIITGNDEGTVANMTFTHFSDLVGGNQKDTFTLGDINQISGLIDGGGGTNDSVNFTAGNQSVNLSTDIIRVETLIGFDTGNTISINDGFNFWTIDSNNGGDVAGVDFTNFENLQGGTGIDFFTVTAAITSLNSGDGNDDITVDNLALVATTIDAGAGTNDKLSLVDSDQTINLNDITGFEVLEAALGSNILQGSNTDNTWIIDNDNQGTVFNGTNTLSFSNFTDIEGGSLIDIFTITAAINSLTGGAGEDKITVRELSDVANLIDGGDDNDTVTLTNGSQTLNISNAVIGVETIIGSATGSNILQANGVINTWLVDGINKGSVDDGATFVNFENFTDLEGGSQTDNFTVTATGSVDSINAGAGTDSVFLDSVSSVNDVNPQIALDGGAGDDSLTVNTSGNIWAFTTDEDGSVTNGGIGREFTDFETQGSAVGSSDTFDYSGYAGPVTVNLNTATGVGVVIGNLNDTSTLIGIDGTSNEWLISLVTGSDGVNDGSVTASGGATVIFRDFNVLTGGNDVDNFTITDTGTFAGTLNGAAGTNTLTGANTANTWIIDNDNAGNVLYSGITTYFTDIENIIGGSAVDNFNVTANLNSLNAGADNDVINLDIISRVTEAIDGDDGDDTVNISGTDQIVNLATNITRVENLTGSGSNTLQSGNTNNTWQVTSNNTGTFSDNVTLVNFTNFNELLGGSGVDIVTLTANIDSLDTGAGDDIINVDLLSRVTNSIDGGLNNDTLNISLGNQTIELGNGFTGIEVLNGTGSNTLQGSNSNNTWAITGSNSGTVNDGVNLITFNNFSTLIGGNLTDSFTLADMNLVAGLIDGGVGTDTVKLTTIDQTVVLGTDITNIENLNASVGSNTLQANDIDNTWLITGNEQGTVAGTTFSNFSDLVGGSADDSFTLASINQISGIIDGGAGNNTVTLTTANQHIILDTDIKQIDNLVAAIGSNTLQAADVANTWTITDKNTGSVDGVSFSNISDLIGGSAVDSFTLSTIDQISGVIDGGAGSDNLTLTTADQTVTLSTDITQLENLNATASTLIAHDETNTWTIDSSDGGTLTNSQGTVSFKGFANLTGGSNVDSFTISGASGDISGLINGAGGSDSLVLSSIDDQVIELGSDITANLNVDQVENITANKDSTNSLIADNVENIWLVDGNETGAITYSGITTTFSNFEHLIGGTDVDKFTISAGGVTSISMGSGNDVITSLGGNTALVSGNDGDDTFTLSGGSLEIMHGDAGNDYIAYTEDNVVVTLGDNIVGFEAVSATQGNGTISAQEDVITTWTIDEENKGNVIDSSTGSSSLVFSGFSNINGGSGIDNFIVNDNGAITGIINGGASSDTLTVNLDSSTRTQTGAINFNGDTGDDVITIVGSNNKFAESYNPNVQIETEQYDQLAFTKNNSTVNVAINYGNVASVDDTIETTSLQLNNALDSDSLYISNTSFGADSALVNVTFSAANKGDITVVAVDNSNLIITDSLDVNGDLTITANDVTQTAGTVTTQRLILDDVILMGSVTDGIEINVDELLVQNHSGSIYLNEQDDLTLSSLTNTSGLVNISSETGAITSSSILTSTGDLALTAATEINLQAQNQLTGEMALSAGDNVILNNDAVTNISALTATNATINSADSITISGDINVVNASSVEDLTEGVLTLSATQGDINLDGHTRADTVNLNAANDINLASVTANRLEATAVGGNITAAGAIVVQQSAPGLSTTLTAENGAISFENTSNDFDGVSLLANSAVITDKNGLTLTSAELISSLIVNANGDVVVATITAGESIAIDAGDGAIVSQNSNITAPDLTLRASTGIGSGNFSDFSDHLVDNPSAITTNTANLSAINTDSGLVNIINQQEVTITDLRNNGDIVLTNTGDMNLVITQVDGAQDGVMKGAVDANYGQDILNDVYSGSVKLLNDGNGSIYGVGNSVNFADITAENLTVNSVVNFGSTSRTIRVRVNDIVYLGGVRALIEYYGAEPNETITSTGLVLEVISSITGLSAQQLVAVESLDDVDPAIFADVRNYNVDDTSVLLPKDQRTTDDEEREEGEE</sequence>
<protein>
    <submittedName>
        <fullName evidence="1">Uncharacterized protein</fullName>
    </submittedName>
</protein>
<feature type="non-terminal residue" evidence="1">
    <location>
        <position position="1"/>
    </location>
</feature>
<accession>A0A099KNK0</accession>
<organism evidence="1 2">
    <name type="scientific">Colwellia psychrerythraea</name>
    <name type="common">Vibrio psychroerythus</name>
    <dbReference type="NCBI Taxonomy" id="28229"/>
    <lineage>
        <taxon>Bacteria</taxon>
        <taxon>Pseudomonadati</taxon>
        <taxon>Pseudomonadota</taxon>
        <taxon>Gammaproteobacteria</taxon>
        <taxon>Alteromonadales</taxon>
        <taxon>Colwelliaceae</taxon>
        <taxon>Colwellia</taxon>
    </lineage>
</organism>
<comment type="caution">
    <text evidence="1">The sequence shown here is derived from an EMBL/GenBank/DDBJ whole genome shotgun (WGS) entry which is preliminary data.</text>
</comment>